<feature type="binding site" evidence="3">
    <location>
        <begin position="13"/>
        <end position="15"/>
    </location>
    <ligand>
        <name>substrate</name>
    </ligand>
</feature>
<dbReference type="InterPro" id="IPR010972">
    <property type="entry name" value="Beta-PGM"/>
</dbReference>
<dbReference type="InterPro" id="IPR023198">
    <property type="entry name" value="PGP-like_dom2"/>
</dbReference>
<gene>
    <name evidence="6" type="primary">pgmB</name>
    <name evidence="6" type="ORF">EZ444_15265</name>
    <name evidence="7" type="ORF">FBD94_11095</name>
</gene>
<dbReference type="PANTHER" id="PTHR43481">
    <property type="entry name" value="FRUCTOSE-1-PHOSPHATE PHOSPHATASE"/>
    <property type="match status" value="1"/>
</dbReference>
<dbReference type="NCBIfam" id="TIGR01509">
    <property type="entry name" value="HAD-SF-IA-v3"/>
    <property type="match status" value="1"/>
</dbReference>
<organism evidence="6 8">
    <name type="scientific">Pedobacter hiemivivus</name>
    <dbReference type="NCBI Taxonomy" id="2530454"/>
    <lineage>
        <taxon>Bacteria</taxon>
        <taxon>Pseudomonadati</taxon>
        <taxon>Bacteroidota</taxon>
        <taxon>Sphingobacteriia</taxon>
        <taxon>Sphingobacteriales</taxon>
        <taxon>Sphingobacteriaceae</taxon>
        <taxon>Pedobacter</taxon>
    </lineage>
</organism>
<feature type="binding site" evidence="3">
    <location>
        <begin position="118"/>
        <end position="122"/>
    </location>
    <ligand>
        <name>substrate</name>
    </ligand>
</feature>
<dbReference type="InterPro" id="IPR010976">
    <property type="entry name" value="B-phosphoglucomutase_hydrolase"/>
</dbReference>
<dbReference type="Proteomes" id="UP000309594">
    <property type="component" value="Unassembled WGS sequence"/>
</dbReference>
<dbReference type="NCBIfam" id="TIGR02009">
    <property type="entry name" value="PGMB-YQAB-SF"/>
    <property type="match status" value="1"/>
</dbReference>
<dbReference type="GO" id="GO:0008801">
    <property type="term" value="F:beta-phosphoglucomutase activity"/>
    <property type="evidence" value="ECO:0007669"/>
    <property type="project" value="UniProtKB-EC"/>
</dbReference>
<evidence type="ECO:0000313" key="6">
    <source>
        <dbReference type="EMBL" id="TCC95488.1"/>
    </source>
</evidence>
<dbReference type="InterPro" id="IPR006439">
    <property type="entry name" value="HAD-SF_hydro_IA"/>
</dbReference>
<keyword evidence="8" id="KW-1185">Reference proteome</keyword>
<dbReference type="GO" id="GO:0005975">
    <property type="term" value="P:carbohydrate metabolic process"/>
    <property type="evidence" value="ECO:0007669"/>
    <property type="project" value="InterPro"/>
</dbReference>
<dbReference type="SUPFAM" id="SSF56784">
    <property type="entry name" value="HAD-like"/>
    <property type="match status" value="1"/>
</dbReference>
<feature type="binding site" evidence="3">
    <location>
        <position position="80"/>
    </location>
    <ligand>
        <name>substrate</name>
    </ligand>
</feature>
<dbReference type="Pfam" id="PF13419">
    <property type="entry name" value="HAD_2"/>
    <property type="match status" value="1"/>
</dbReference>
<dbReference type="SFLD" id="SFLDS00003">
    <property type="entry name" value="Haloacid_Dehalogenase"/>
    <property type="match status" value="1"/>
</dbReference>
<evidence type="ECO:0000256" key="3">
    <source>
        <dbReference type="PIRSR" id="PIRSR610972-2"/>
    </source>
</evidence>
<feature type="binding site" evidence="3">
    <location>
        <position position="29"/>
    </location>
    <ligand>
        <name>substrate</name>
    </ligand>
</feature>
<protein>
    <submittedName>
        <fullName evidence="6">Beta-phosphoglucomutase</fullName>
        <ecNumber evidence="6">5.4.2.6</ecNumber>
    </submittedName>
</protein>
<dbReference type="RefSeq" id="WP_131610016.1">
    <property type="nucleotide sequence ID" value="NZ_SJSM01000009.1"/>
</dbReference>
<feature type="binding site" evidence="4">
    <location>
        <position position="174"/>
    </location>
    <ligand>
        <name>Mg(2+)</name>
        <dbReference type="ChEBI" id="CHEBI:18420"/>
    </ligand>
</feature>
<evidence type="ECO:0000313" key="9">
    <source>
        <dbReference type="Proteomes" id="UP000309594"/>
    </source>
</evidence>
<dbReference type="Proteomes" id="UP000291117">
    <property type="component" value="Unassembled WGS sequence"/>
</dbReference>
<accession>A0A4U1GDR2</accession>
<keyword evidence="6" id="KW-0413">Isomerase</keyword>
<keyword evidence="4" id="KW-0479">Metal-binding</keyword>
<dbReference type="SFLD" id="SFLDG01135">
    <property type="entry name" value="C1.5.6:_HAD__Beta-PGM__Phospha"/>
    <property type="match status" value="1"/>
</dbReference>
<feature type="binding site" evidence="4">
    <location>
        <position position="13"/>
    </location>
    <ligand>
        <name>Mg(2+)</name>
        <dbReference type="ChEBI" id="CHEBI:18420"/>
    </ligand>
</feature>
<feature type="active site" description="Nucleophile" evidence="2">
    <location>
        <position position="13"/>
    </location>
</feature>
<dbReference type="InterPro" id="IPR041492">
    <property type="entry name" value="HAD_2"/>
</dbReference>
<keyword evidence="4" id="KW-0460">Magnesium</keyword>
<dbReference type="InterPro" id="IPR051806">
    <property type="entry name" value="HAD-like_SPP"/>
</dbReference>
<comment type="cofactor">
    <cofactor evidence="4">
        <name>Mg(2+)</name>
        <dbReference type="ChEBI" id="CHEBI:18420"/>
    </cofactor>
    <text evidence="4">Binds 2 magnesium ions per subunit.</text>
</comment>
<feature type="active site" description="Proton donor/acceptor" evidence="2">
    <location>
        <position position="15"/>
    </location>
</feature>
<accession>A0A4R0N653</accession>
<dbReference type="NCBIfam" id="TIGR01990">
    <property type="entry name" value="bPGM"/>
    <property type="match status" value="1"/>
</dbReference>
<feature type="binding site" evidence="3">
    <location>
        <position position="149"/>
    </location>
    <ligand>
        <name>substrate</name>
    </ligand>
</feature>
<feature type="binding site" evidence="4">
    <location>
        <position position="173"/>
    </location>
    <ligand>
        <name>Mg(2+)</name>
        <dbReference type="ChEBI" id="CHEBI:18420"/>
    </ligand>
</feature>
<feature type="site" description="Important for catalytic activity and assists the phosphoryl transfer reaction to Asp8 by balancing charge and orienting the reacting groups" evidence="5">
    <location>
        <position position="149"/>
    </location>
</feature>
<dbReference type="Gene3D" id="3.40.50.1000">
    <property type="entry name" value="HAD superfamily/HAD-like"/>
    <property type="match status" value="1"/>
</dbReference>
<evidence type="ECO:0000256" key="4">
    <source>
        <dbReference type="PIRSR" id="PIRSR610972-3"/>
    </source>
</evidence>
<sequence length="221" mass="23723">MKNTTQHIACIFDLDGVLVDTAVYHYQAWKQLANSLGFDFAHAQNEQLKGISRMHSLDKILKWGGVEKSEAEKEALATLKNSWYVAMISKMTEAEVLPGSLKLLQDLKDQGIKIALGSASKNSGLILERTNLAHFFDAIVDGNTVSASKPDPEVFVKAAELLGALNKDCVVFEDAQAGVQAAIAAGMAIVGIGNAENLQGAQLVINDLSEITIAEISALKK</sequence>
<evidence type="ECO:0000313" key="7">
    <source>
        <dbReference type="EMBL" id="TKC61089.1"/>
    </source>
</evidence>
<feature type="site" description="Important for catalytic activity and assists the phosphoryl transfer reaction to Asp8 by balancing charge and orienting the reacting groups" evidence="5">
    <location>
        <position position="118"/>
    </location>
</feature>
<dbReference type="SFLD" id="SFLDG01129">
    <property type="entry name" value="C1.5:_HAD__Beta-PGM__Phosphata"/>
    <property type="match status" value="1"/>
</dbReference>
<evidence type="ECO:0000256" key="2">
    <source>
        <dbReference type="PIRSR" id="PIRSR610972-1"/>
    </source>
</evidence>
<feature type="binding site" evidence="3">
    <location>
        <position position="56"/>
    </location>
    <ligand>
        <name>substrate</name>
    </ligand>
</feature>
<comment type="similarity">
    <text evidence="1">Belongs to the HAD-like hydrolase superfamily. CbbY/CbbZ/Gph/YieH family.</text>
</comment>
<reference evidence="7 9" key="2">
    <citation type="submission" date="2019-04" db="EMBL/GenBank/DDBJ databases">
        <title>Pedobacter sp. RP-1-16 sp. nov., isolated from Arctic soil.</title>
        <authorList>
            <person name="Dahal R.H."/>
            <person name="Kim D.-U."/>
        </authorList>
    </citation>
    <scope>NUCLEOTIDE SEQUENCE [LARGE SCALE GENOMIC DNA]</scope>
    <source>
        <strain evidence="7 9">RP-1-16</strain>
    </source>
</reference>
<reference evidence="6 8" key="1">
    <citation type="submission" date="2019-02" db="EMBL/GenBank/DDBJ databases">
        <title>Pedobacter sp. RP-3-8 sp. nov., isolated from Arctic soil.</title>
        <authorList>
            <person name="Dahal R.H."/>
        </authorList>
    </citation>
    <scope>NUCLEOTIDE SEQUENCE [LARGE SCALE GENOMIC DNA]</scope>
    <source>
        <strain evidence="6 8">RP-3-8</strain>
    </source>
</reference>
<dbReference type="CDD" id="cd02598">
    <property type="entry name" value="HAD_BPGM"/>
    <property type="match status" value="1"/>
</dbReference>
<dbReference type="EMBL" id="SWDX01000004">
    <property type="protein sequence ID" value="TKC61089.1"/>
    <property type="molecule type" value="Genomic_DNA"/>
</dbReference>
<dbReference type="GO" id="GO:0050308">
    <property type="term" value="F:sugar-phosphatase activity"/>
    <property type="evidence" value="ECO:0007669"/>
    <property type="project" value="TreeGrafter"/>
</dbReference>
<dbReference type="PANTHER" id="PTHR43481:SF4">
    <property type="entry name" value="GLYCEROL-1-PHOSPHATE PHOSPHOHYDROLASE 1-RELATED"/>
    <property type="match status" value="1"/>
</dbReference>
<evidence type="ECO:0000256" key="1">
    <source>
        <dbReference type="ARBA" id="ARBA00006171"/>
    </source>
</evidence>
<dbReference type="EMBL" id="SJSM01000009">
    <property type="protein sequence ID" value="TCC95488.1"/>
    <property type="molecule type" value="Genomic_DNA"/>
</dbReference>
<dbReference type="OrthoDB" id="9797743at2"/>
<feature type="binding site" evidence="4">
    <location>
        <position position="15"/>
    </location>
    <ligand>
        <name>Mg(2+)</name>
        <dbReference type="ChEBI" id="CHEBI:18420"/>
    </ligand>
</feature>
<evidence type="ECO:0000256" key="5">
    <source>
        <dbReference type="PIRSR" id="PIRSR610972-4"/>
    </source>
</evidence>
<evidence type="ECO:0000313" key="8">
    <source>
        <dbReference type="Proteomes" id="UP000291117"/>
    </source>
</evidence>
<dbReference type="GO" id="GO:0000287">
    <property type="term" value="F:magnesium ion binding"/>
    <property type="evidence" value="ECO:0007669"/>
    <property type="project" value="InterPro"/>
</dbReference>
<dbReference type="EC" id="5.4.2.6" evidence="6"/>
<proteinExistence type="inferred from homology"/>
<dbReference type="Gene3D" id="1.10.150.240">
    <property type="entry name" value="Putative phosphatase, domain 2"/>
    <property type="match status" value="1"/>
</dbReference>
<dbReference type="InterPro" id="IPR023214">
    <property type="entry name" value="HAD_sf"/>
</dbReference>
<feature type="binding site" evidence="3">
    <location>
        <begin position="48"/>
        <end position="53"/>
    </location>
    <ligand>
        <name>substrate</name>
    </ligand>
</feature>
<dbReference type="InterPro" id="IPR036412">
    <property type="entry name" value="HAD-like_sf"/>
</dbReference>
<dbReference type="AlphaFoldDB" id="A0A4R0N653"/>
<name>A0A4R0N653_9SPHI</name>
<comment type="caution">
    <text evidence="6">The sequence shown here is derived from an EMBL/GenBank/DDBJ whole genome shotgun (WGS) entry which is preliminary data.</text>
</comment>